<dbReference type="EMBL" id="CP106793">
    <property type="protein sequence ID" value="UXY23281.1"/>
    <property type="molecule type" value="Genomic_DNA"/>
</dbReference>
<name>A0ABY6E9B8_9ACTN</name>
<sequence length="57" mass="6375">MAGEQKAKAKYEQAKGKIKETFGRALGNESVTAEGRGKKSKGDMRQMKEKAKDIFKR</sequence>
<gene>
    <name evidence="4" type="ORF">N8I84_34730</name>
</gene>
<evidence type="ECO:0000256" key="2">
    <source>
        <dbReference type="SAM" id="MobiDB-lite"/>
    </source>
</evidence>
<comment type="similarity">
    <text evidence="1">Belongs to the UPF0337 (CsbD) family.</text>
</comment>
<organism evidence="4 5">
    <name type="scientific">Streptomyces cynarae</name>
    <dbReference type="NCBI Taxonomy" id="2981134"/>
    <lineage>
        <taxon>Bacteria</taxon>
        <taxon>Bacillati</taxon>
        <taxon>Actinomycetota</taxon>
        <taxon>Actinomycetes</taxon>
        <taxon>Kitasatosporales</taxon>
        <taxon>Streptomycetaceae</taxon>
        <taxon>Streptomyces</taxon>
    </lineage>
</organism>
<accession>A0ABY6E9B8</accession>
<feature type="domain" description="CsbD-like" evidence="3">
    <location>
        <begin position="6"/>
        <end position="56"/>
    </location>
</feature>
<protein>
    <submittedName>
        <fullName evidence="4">CsbD family protein</fullName>
    </submittedName>
</protein>
<keyword evidence="5" id="KW-1185">Reference proteome</keyword>
<evidence type="ECO:0000256" key="1">
    <source>
        <dbReference type="ARBA" id="ARBA00009129"/>
    </source>
</evidence>
<proteinExistence type="inferred from homology"/>
<dbReference type="Pfam" id="PF05532">
    <property type="entry name" value="CsbD"/>
    <property type="match status" value="1"/>
</dbReference>
<evidence type="ECO:0000313" key="5">
    <source>
        <dbReference type="Proteomes" id="UP001061298"/>
    </source>
</evidence>
<feature type="region of interest" description="Disordered" evidence="2">
    <location>
        <begin position="29"/>
        <end position="57"/>
    </location>
</feature>
<dbReference type="InterPro" id="IPR008462">
    <property type="entry name" value="CsbD"/>
</dbReference>
<evidence type="ECO:0000313" key="4">
    <source>
        <dbReference type="EMBL" id="UXY23281.1"/>
    </source>
</evidence>
<dbReference type="RefSeq" id="WP_200420256.1">
    <property type="nucleotide sequence ID" value="NZ_CP106793.1"/>
</dbReference>
<dbReference type="Proteomes" id="UP001061298">
    <property type="component" value="Chromosome"/>
</dbReference>
<dbReference type="InterPro" id="IPR036629">
    <property type="entry name" value="YjbJ_sf"/>
</dbReference>
<feature type="compositionally biased region" description="Basic and acidic residues" evidence="2">
    <location>
        <begin position="35"/>
        <end position="57"/>
    </location>
</feature>
<evidence type="ECO:0000259" key="3">
    <source>
        <dbReference type="Pfam" id="PF05532"/>
    </source>
</evidence>
<dbReference type="SUPFAM" id="SSF69047">
    <property type="entry name" value="Hypothetical protein YjbJ"/>
    <property type="match status" value="1"/>
</dbReference>
<reference evidence="4" key="1">
    <citation type="submission" date="2022-10" db="EMBL/GenBank/DDBJ databases">
        <authorList>
            <person name="Mo P."/>
        </authorList>
    </citation>
    <scope>NUCLEOTIDE SEQUENCE</scope>
    <source>
        <strain evidence="4">HUAS 13-4</strain>
    </source>
</reference>